<sequence>EEVGKPSKQTRFKKQHHADLSLVALDTKNSLVAQKSHWWLTDLSGRTSGGSHKFSGGTRSSGGPHRSRWRLLRSRWWPSQNLLLADVSGCSQISLLAGGPHRSRWWLRC</sequence>
<dbReference type="Proteomes" id="UP000017836">
    <property type="component" value="Unassembled WGS sequence"/>
</dbReference>
<proteinExistence type="predicted"/>
<gene>
    <name evidence="2" type="ORF">AMTR_s00084p00037950</name>
</gene>
<feature type="region of interest" description="Disordered" evidence="1">
    <location>
        <begin position="47"/>
        <end position="67"/>
    </location>
</feature>
<organism evidence="2 3">
    <name type="scientific">Amborella trichopoda</name>
    <dbReference type="NCBI Taxonomy" id="13333"/>
    <lineage>
        <taxon>Eukaryota</taxon>
        <taxon>Viridiplantae</taxon>
        <taxon>Streptophyta</taxon>
        <taxon>Embryophyta</taxon>
        <taxon>Tracheophyta</taxon>
        <taxon>Spermatophyta</taxon>
        <taxon>Magnoliopsida</taxon>
        <taxon>Amborellales</taxon>
        <taxon>Amborellaceae</taxon>
        <taxon>Amborella</taxon>
    </lineage>
</organism>
<reference evidence="3" key="1">
    <citation type="journal article" date="2013" name="Science">
        <title>The Amborella genome and the evolution of flowering plants.</title>
        <authorList>
            <consortium name="Amborella Genome Project"/>
        </authorList>
    </citation>
    <scope>NUCLEOTIDE SEQUENCE [LARGE SCALE GENOMIC DNA]</scope>
</reference>
<accession>W1P3R7</accession>
<keyword evidence="3" id="KW-1185">Reference proteome</keyword>
<evidence type="ECO:0000313" key="3">
    <source>
        <dbReference type="Proteomes" id="UP000017836"/>
    </source>
</evidence>
<evidence type="ECO:0000313" key="2">
    <source>
        <dbReference type="EMBL" id="ERN02279.1"/>
    </source>
</evidence>
<evidence type="ECO:0000256" key="1">
    <source>
        <dbReference type="SAM" id="MobiDB-lite"/>
    </source>
</evidence>
<dbReference type="AlphaFoldDB" id="W1P3R7"/>
<feature type="non-terminal residue" evidence="2">
    <location>
        <position position="1"/>
    </location>
</feature>
<dbReference type="Gramene" id="ERN02279">
    <property type="protein sequence ID" value="ERN02279"/>
    <property type="gene ID" value="AMTR_s00084p00037950"/>
</dbReference>
<name>W1P3R7_AMBTC</name>
<protein>
    <submittedName>
        <fullName evidence="2">Uncharacterized protein</fullName>
    </submittedName>
</protein>
<dbReference type="EMBL" id="KI394648">
    <property type="protein sequence ID" value="ERN02279.1"/>
    <property type="molecule type" value="Genomic_DNA"/>
</dbReference>
<dbReference type="HOGENOM" id="CLU_2190660_0_0_1"/>